<comment type="caution">
    <text evidence="1">The sequence shown here is derived from an EMBL/GenBank/DDBJ whole genome shotgun (WGS) entry which is preliminary data.</text>
</comment>
<evidence type="ECO:0000313" key="2">
    <source>
        <dbReference type="Proteomes" id="UP000486903"/>
    </source>
</evidence>
<proteinExistence type="predicted"/>
<protein>
    <submittedName>
        <fullName evidence="1">Uncharacterized protein</fullName>
    </submittedName>
</protein>
<accession>A0A6B4IQP0</accession>
<reference evidence="1 2" key="1">
    <citation type="submission" date="2019-04" db="EMBL/GenBank/DDBJ databases">
        <title>Genome sequencing of Clostridium botulinum Groups I-IV and Clostridium butyricum.</title>
        <authorList>
            <person name="Brunt J."/>
            <person name="Van Vliet A.H.M."/>
            <person name="Stringer S.C."/>
            <person name="Carter A.T."/>
            <person name="Peck M.W."/>
        </authorList>
    </citation>
    <scope>NUCLEOTIDE SEQUENCE [LARGE SCALE GENOMIC DNA]</scope>
    <source>
        <strain evidence="1 2">BL81</strain>
    </source>
</reference>
<dbReference type="AlphaFoldDB" id="A0A6B4IQP0"/>
<evidence type="ECO:0000313" key="1">
    <source>
        <dbReference type="EMBL" id="NFV24944.1"/>
    </source>
</evidence>
<dbReference type="EMBL" id="SXFB01000001">
    <property type="protein sequence ID" value="NFV24944.1"/>
    <property type="molecule type" value="Genomic_DNA"/>
</dbReference>
<name>A0A6B4IQP0_CLOBO</name>
<dbReference type="RefSeq" id="WP_003369090.1">
    <property type="nucleotide sequence ID" value="NZ_JACBBA010000001.1"/>
</dbReference>
<organism evidence="1 2">
    <name type="scientific">Clostridium botulinum</name>
    <dbReference type="NCBI Taxonomy" id="1491"/>
    <lineage>
        <taxon>Bacteria</taxon>
        <taxon>Bacillati</taxon>
        <taxon>Bacillota</taxon>
        <taxon>Clostridia</taxon>
        <taxon>Eubacteriales</taxon>
        <taxon>Clostridiaceae</taxon>
        <taxon>Clostridium</taxon>
    </lineage>
</organism>
<sequence length="217" mass="25309">MLNKIKNMLLRHKNNVSVILILFIAIGVAVAVQGYYKYKMTPEDKVKKIEDVLAKKDYNKARNLTEKYLSGDEEEDYYEASLKEYCTKLINECEDHSVGTKEELNKYKSQEYAKKQVVKKVKQEEQQGKLEIIKIEANQQNYSSKFCDVEITVQNKTNKPINYVKLNIFYFDENKNIVSSDWTNDSSKILPNAQQKITKIAEMDGWKSVGAEIEYYK</sequence>
<dbReference type="Proteomes" id="UP000486903">
    <property type="component" value="Unassembled WGS sequence"/>
</dbReference>
<gene>
    <name evidence="1" type="ORF">FDG31_01955</name>
</gene>